<dbReference type="InterPro" id="IPR001351">
    <property type="entry name" value="Ribosomal_uS3_C"/>
</dbReference>
<evidence type="ECO:0000256" key="2">
    <source>
        <dbReference type="ARBA" id="ARBA00022730"/>
    </source>
</evidence>
<dbReference type="HAMAP" id="MF_01309_B">
    <property type="entry name" value="Ribosomal_uS3_B"/>
    <property type="match status" value="1"/>
</dbReference>
<keyword evidence="5 8" id="KW-0687">Ribonucleoprotein</keyword>
<dbReference type="GO" id="GO:0019843">
    <property type="term" value="F:rRNA binding"/>
    <property type="evidence" value="ECO:0007669"/>
    <property type="project" value="UniProtKB-UniRule"/>
</dbReference>
<keyword evidence="12" id="KW-1185">Reference proteome</keyword>
<dbReference type="InterPro" id="IPR036419">
    <property type="entry name" value="Ribosomal_S3_C_sf"/>
</dbReference>
<dbReference type="InterPro" id="IPR015946">
    <property type="entry name" value="KH_dom-like_a/b"/>
</dbReference>
<dbReference type="Gene3D" id="3.30.300.20">
    <property type="match status" value="1"/>
</dbReference>
<proteinExistence type="inferred from homology"/>
<dbReference type="InterPro" id="IPR005704">
    <property type="entry name" value="Ribosomal_uS3_bac-typ"/>
</dbReference>
<dbReference type="PROSITE" id="PS50823">
    <property type="entry name" value="KH_TYPE_2"/>
    <property type="match status" value="1"/>
</dbReference>
<dbReference type="FunFam" id="3.30.300.20:FF:000001">
    <property type="entry name" value="30S ribosomal protein S3"/>
    <property type="match status" value="1"/>
</dbReference>
<dbReference type="CDD" id="cd02412">
    <property type="entry name" value="KH-II_30S_S3"/>
    <property type="match status" value="1"/>
</dbReference>
<dbReference type="GO" id="GO:0003729">
    <property type="term" value="F:mRNA binding"/>
    <property type="evidence" value="ECO:0007669"/>
    <property type="project" value="UniProtKB-UniRule"/>
</dbReference>
<dbReference type="Pfam" id="PF00189">
    <property type="entry name" value="Ribosomal_S3_C"/>
    <property type="match status" value="1"/>
</dbReference>
<evidence type="ECO:0000256" key="8">
    <source>
        <dbReference type="HAMAP-Rule" id="MF_01309"/>
    </source>
</evidence>
<organism evidence="11 12">
    <name type="scientific">Leptospirillum ferrodiazotrophum</name>
    <dbReference type="NCBI Taxonomy" id="412449"/>
    <lineage>
        <taxon>Bacteria</taxon>
        <taxon>Pseudomonadati</taxon>
        <taxon>Nitrospirota</taxon>
        <taxon>Nitrospiria</taxon>
        <taxon>Nitrospirales</taxon>
        <taxon>Nitrospiraceae</taxon>
        <taxon>Leptospirillum</taxon>
    </lineage>
</organism>
<dbReference type="PANTHER" id="PTHR11760:SF19">
    <property type="entry name" value="SMALL RIBOSOMAL SUBUNIT PROTEIN US3C"/>
    <property type="match status" value="1"/>
</dbReference>
<accession>C6HWG1</accession>
<dbReference type="InterPro" id="IPR009019">
    <property type="entry name" value="KH_sf_prok-type"/>
</dbReference>
<comment type="similarity">
    <text evidence="1 8 9">Belongs to the universal ribosomal protein uS3 family.</text>
</comment>
<dbReference type="PROSITE" id="PS50084">
    <property type="entry name" value="KH_TYPE_1"/>
    <property type="match status" value="1"/>
</dbReference>
<feature type="domain" description="KH type-2" evidence="10">
    <location>
        <begin position="38"/>
        <end position="108"/>
    </location>
</feature>
<dbReference type="PROSITE" id="PS00548">
    <property type="entry name" value="RIBOSOMAL_S3"/>
    <property type="match status" value="1"/>
</dbReference>
<dbReference type="SMART" id="SM00322">
    <property type="entry name" value="KH"/>
    <property type="match status" value="1"/>
</dbReference>
<dbReference type="SUPFAM" id="SSF54821">
    <property type="entry name" value="Ribosomal protein S3 C-terminal domain"/>
    <property type="match status" value="1"/>
</dbReference>
<dbReference type="EMBL" id="GG693869">
    <property type="protein sequence ID" value="EES53062.1"/>
    <property type="molecule type" value="Genomic_DNA"/>
</dbReference>
<evidence type="ECO:0000256" key="5">
    <source>
        <dbReference type="ARBA" id="ARBA00023274"/>
    </source>
</evidence>
<evidence type="ECO:0000256" key="4">
    <source>
        <dbReference type="ARBA" id="ARBA00022980"/>
    </source>
</evidence>
<reference evidence="11 12" key="1">
    <citation type="journal article" date="2009" name="Appl. Environ. Microbiol.">
        <title>Community genomic and proteomic analyses of chemoautotrophic iron-oxidizing "Leptospirillum rubarum" (Group II) and "Leptospirillum ferrodiazotrophum" (Group III) bacteria in acid mine drainage biofilms.</title>
        <authorList>
            <person name="Goltsman D.S."/>
            <person name="Denef V.J."/>
            <person name="Singer S.W."/>
            <person name="VerBerkmoes N.C."/>
            <person name="Lefsrud M."/>
            <person name="Mueller R.S."/>
            <person name="Dick G.J."/>
            <person name="Sun C.L."/>
            <person name="Wheeler K.E."/>
            <person name="Zemla A."/>
            <person name="Baker B.J."/>
            <person name="Hauser L."/>
            <person name="Land M."/>
            <person name="Shah M.B."/>
            <person name="Thelen M.P."/>
            <person name="Hettich R.L."/>
            <person name="Banfield J.F."/>
        </authorList>
    </citation>
    <scope>NUCLEOTIDE SEQUENCE [LARGE SCALE GENOMIC DNA]</scope>
</reference>
<dbReference type="AlphaFoldDB" id="C6HWG1"/>
<evidence type="ECO:0000259" key="10">
    <source>
        <dbReference type="PROSITE" id="PS50823"/>
    </source>
</evidence>
<dbReference type="Gene3D" id="3.30.1140.32">
    <property type="entry name" value="Ribosomal protein S3, C-terminal domain"/>
    <property type="match status" value="1"/>
</dbReference>
<dbReference type="InterPro" id="IPR057258">
    <property type="entry name" value="Ribosomal_uS3"/>
</dbReference>
<dbReference type="Pfam" id="PF07650">
    <property type="entry name" value="KH_2"/>
    <property type="match status" value="1"/>
</dbReference>
<name>C6HWG1_9BACT</name>
<keyword evidence="2 8" id="KW-0699">rRNA-binding</keyword>
<evidence type="ECO:0000256" key="1">
    <source>
        <dbReference type="ARBA" id="ARBA00010761"/>
    </source>
</evidence>
<comment type="subunit">
    <text evidence="8">Part of the 30S ribosomal subunit. Forms a tight complex with proteins S10 and S14.</text>
</comment>
<dbReference type="SUPFAM" id="SSF54814">
    <property type="entry name" value="Prokaryotic type KH domain (KH-domain type II)"/>
    <property type="match status" value="1"/>
</dbReference>
<evidence type="ECO:0000256" key="6">
    <source>
        <dbReference type="ARBA" id="ARBA00024998"/>
    </source>
</evidence>
<dbReference type="InterPro" id="IPR018280">
    <property type="entry name" value="Ribosomal_uS3_CS"/>
</dbReference>
<keyword evidence="4 8" id="KW-0689">Ribosomal protein</keyword>
<evidence type="ECO:0000313" key="12">
    <source>
        <dbReference type="Proteomes" id="UP000009374"/>
    </source>
</evidence>
<dbReference type="GO" id="GO:0003735">
    <property type="term" value="F:structural constituent of ribosome"/>
    <property type="evidence" value="ECO:0007669"/>
    <property type="project" value="InterPro"/>
</dbReference>
<keyword evidence="3 8" id="KW-0694">RNA-binding</keyword>
<evidence type="ECO:0000256" key="9">
    <source>
        <dbReference type="RuleBase" id="RU003624"/>
    </source>
</evidence>
<evidence type="ECO:0000256" key="7">
    <source>
        <dbReference type="ARBA" id="ARBA00035257"/>
    </source>
</evidence>
<dbReference type="Proteomes" id="UP000009374">
    <property type="component" value="Unassembled WGS sequence"/>
</dbReference>
<dbReference type="InterPro" id="IPR004044">
    <property type="entry name" value="KH_dom_type_2"/>
</dbReference>
<dbReference type="GO" id="GO:0022627">
    <property type="term" value="C:cytosolic small ribosomal subunit"/>
    <property type="evidence" value="ECO:0007669"/>
    <property type="project" value="TreeGrafter"/>
</dbReference>
<evidence type="ECO:0000256" key="3">
    <source>
        <dbReference type="ARBA" id="ARBA00022884"/>
    </source>
</evidence>
<comment type="function">
    <text evidence="6 8">Binds the lower part of the 30S subunit head. Binds mRNA in the 70S ribosome, positioning it for translation.</text>
</comment>
<dbReference type="InterPro" id="IPR004087">
    <property type="entry name" value="KH_dom"/>
</dbReference>
<dbReference type="NCBIfam" id="TIGR01009">
    <property type="entry name" value="rpsC_bact"/>
    <property type="match status" value="1"/>
</dbReference>
<sequence length="229" mass="25662">MGQKVHPTGFRLGYIKTWNSRWYAKKSYVEWLHEDLQIRKYIKKKLYQAGISRIDIERTGKDSITRVLIHSAKPGLIIGKKGSEIEKLKSDLAKSIKSELSISIKEVKKPEVDAQLVAESIASQLEKRISFRRAMKKSVASALRFGALGVKICCAGRLGGAEIARTEWYREGRVPLQTIRADIDLGLAESYTTFGKIGIKVWVYMGDHLPSNPEASLDAASDKSRKVKA</sequence>
<evidence type="ECO:0000313" key="11">
    <source>
        <dbReference type="EMBL" id="EES53062.1"/>
    </source>
</evidence>
<protein>
    <recommendedName>
        <fullName evidence="7 8">Small ribosomal subunit protein uS3</fullName>
    </recommendedName>
</protein>
<dbReference type="GO" id="GO:0006412">
    <property type="term" value="P:translation"/>
    <property type="evidence" value="ECO:0007669"/>
    <property type="project" value="UniProtKB-UniRule"/>
</dbReference>
<dbReference type="PANTHER" id="PTHR11760">
    <property type="entry name" value="30S/40S RIBOSOMAL PROTEIN S3"/>
    <property type="match status" value="1"/>
</dbReference>
<gene>
    <name evidence="8" type="primary">rpsC</name>
    <name evidence="11" type="ORF">UBAL3_80420012</name>
</gene>